<evidence type="ECO:0000313" key="2">
    <source>
        <dbReference type="Proteomes" id="UP001150941"/>
    </source>
</evidence>
<keyword evidence="2" id="KW-1185">Reference proteome</keyword>
<dbReference type="Proteomes" id="UP001150941">
    <property type="component" value="Unassembled WGS sequence"/>
</dbReference>
<dbReference type="AlphaFoldDB" id="A0A9W9NHP9"/>
<reference evidence="1" key="2">
    <citation type="journal article" date="2023" name="IMA Fungus">
        <title>Comparative genomic study of the Penicillium genus elucidates a diverse pangenome and 15 lateral gene transfer events.</title>
        <authorList>
            <person name="Petersen C."/>
            <person name="Sorensen T."/>
            <person name="Nielsen M.R."/>
            <person name="Sondergaard T.E."/>
            <person name="Sorensen J.L."/>
            <person name="Fitzpatrick D.A."/>
            <person name="Frisvad J.C."/>
            <person name="Nielsen K.L."/>
        </authorList>
    </citation>
    <scope>NUCLEOTIDE SEQUENCE</scope>
    <source>
        <strain evidence="1">IBT 19713</strain>
    </source>
</reference>
<organism evidence="1 2">
    <name type="scientific">Penicillium chermesinum</name>
    <dbReference type="NCBI Taxonomy" id="63820"/>
    <lineage>
        <taxon>Eukaryota</taxon>
        <taxon>Fungi</taxon>
        <taxon>Dikarya</taxon>
        <taxon>Ascomycota</taxon>
        <taxon>Pezizomycotina</taxon>
        <taxon>Eurotiomycetes</taxon>
        <taxon>Eurotiomycetidae</taxon>
        <taxon>Eurotiales</taxon>
        <taxon>Aspergillaceae</taxon>
        <taxon>Penicillium</taxon>
    </lineage>
</organism>
<dbReference type="EMBL" id="JAPQKS010000007">
    <property type="protein sequence ID" value="KAJ5220016.1"/>
    <property type="molecule type" value="Genomic_DNA"/>
</dbReference>
<gene>
    <name evidence="1" type="ORF">N7468_009220</name>
</gene>
<dbReference type="RefSeq" id="XP_058326846.1">
    <property type="nucleotide sequence ID" value="XM_058478516.1"/>
</dbReference>
<evidence type="ECO:0000313" key="1">
    <source>
        <dbReference type="EMBL" id="KAJ5220016.1"/>
    </source>
</evidence>
<comment type="caution">
    <text evidence="1">The sequence shown here is derived from an EMBL/GenBank/DDBJ whole genome shotgun (WGS) entry which is preliminary data.</text>
</comment>
<proteinExistence type="predicted"/>
<protein>
    <submittedName>
        <fullName evidence="1">Uncharacterized protein</fullName>
    </submittedName>
</protein>
<name>A0A9W9NHP9_9EURO</name>
<accession>A0A9W9NHP9</accession>
<sequence>MFDLFACGCEIDGLLAVEEEEEEERKKLVEFDSDLTELLVGKELCPSISPDYPSSFPSQKGLDASMK</sequence>
<dbReference type="GeneID" id="83205819"/>
<reference evidence="1" key="1">
    <citation type="submission" date="2022-11" db="EMBL/GenBank/DDBJ databases">
        <authorList>
            <person name="Petersen C."/>
        </authorList>
    </citation>
    <scope>NUCLEOTIDE SEQUENCE</scope>
    <source>
        <strain evidence="1">IBT 19713</strain>
    </source>
</reference>